<dbReference type="Proteomes" id="UP000001933">
    <property type="component" value="Chromosome"/>
</dbReference>
<gene>
    <name evidence="3" type="ORF">SYN_01618</name>
</gene>
<evidence type="ECO:0000313" key="4">
    <source>
        <dbReference type="Proteomes" id="UP000001933"/>
    </source>
</evidence>
<feature type="coiled-coil region" evidence="1">
    <location>
        <begin position="203"/>
        <end position="230"/>
    </location>
</feature>
<evidence type="ECO:0000313" key="3">
    <source>
        <dbReference type="EMBL" id="ABC78940.1"/>
    </source>
</evidence>
<keyword evidence="4" id="KW-1185">Reference proteome</keyword>
<dbReference type="RefSeq" id="WP_011418954.1">
    <property type="nucleotide sequence ID" value="NC_007759.1"/>
</dbReference>
<keyword evidence="1" id="KW-0175">Coiled coil</keyword>
<dbReference type="HOGENOM" id="CLU_1057394_0_0_7"/>
<evidence type="ECO:0000256" key="2">
    <source>
        <dbReference type="SAM" id="Phobius"/>
    </source>
</evidence>
<evidence type="ECO:0000256" key="1">
    <source>
        <dbReference type="SAM" id="Coils"/>
    </source>
</evidence>
<proteinExistence type="predicted"/>
<organism evidence="3 4">
    <name type="scientific">Syntrophus aciditrophicus (strain SB)</name>
    <dbReference type="NCBI Taxonomy" id="56780"/>
    <lineage>
        <taxon>Bacteria</taxon>
        <taxon>Pseudomonadati</taxon>
        <taxon>Thermodesulfobacteriota</taxon>
        <taxon>Syntrophia</taxon>
        <taxon>Syntrophales</taxon>
        <taxon>Syntrophaceae</taxon>
        <taxon>Syntrophus</taxon>
    </lineage>
</organism>
<dbReference type="InParanoid" id="Q2LXY2"/>
<protein>
    <submittedName>
        <fullName evidence="3">Hypothetical membrane protein</fullName>
    </submittedName>
</protein>
<sequence>MKILLIGVGATGGVLFAILMPYMPTPGWTLSIIFCYAMGSVAFFNLWLSRKENKDKQQRAQKAETSTPSLPVEEKITEIKRSETAFEVDATESSGQSTEFPTMNMDDEVRCALELINRDYEQAKRMAMGEEFPPSNVREAIMYEAVKIRALLNGDVVTLHQLVSESKVTRPADRKGGWREFEVEKALKAAQVGAEQKTDRKPEQEVQTEIESLREDLEGIDKAIAEYNEYMVESQSRGPEHTIDELIIQWSRKESTSCGTPEP</sequence>
<feature type="transmembrane region" description="Helical" evidence="2">
    <location>
        <begin position="27"/>
        <end position="48"/>
    </location>
</feature>
<name>Q2LXY2_SYNAS</name>
<keyword evidence="2" id="KW-0812">Transmembrane</keyword>
<dbReference type="AlphaFoldDB" id="Q2LXY2"/>
<dbReference type="EMBL" id="CP000252">
    <property type="protein sequence ID" value="ABC78940.1"/>
    <property type="molecule type" value="Genomic_DNA"/>
</dbReference>
<keyword evidence="2" id="KW-1133">Transmembrane helix</keyword>
<dbReference type="KEGG" id="sat:SYN_01618"/>
<reference evidence="3 4" key="1">
    <citation type="journal article" date="2007" name="Proc. Natl. Acad. Sci. U.S.A.">
        <title>The genome of Syntrophus aciditrophicus: life at the thermodynamic limit of microbial growth.</title>
        <authorList>
            <person name="McInerney M.J."/>
            <person name="Rohlin L."/>
            <person name="Mouttaki H."/>
            <person name="Kim U."/>
            <person name="Krupp R.S."/>
            <person name="Rios-Hernandez L."/>
            <person name="Sieber J."/>
            <person name="Struchtemeyer C.G."/>
            <person name="Bhattacharyya A."/>
            <person name="Campbell J.W."/>
            <person name="Gunsalus R.P."/>
        </authorList>
    </citation>
    <scope>NUCLEOTIDE SEQUENCE [LARGE SCALE GENOMIC DNA]</scope>
    <source>
        <strain evidence="3 4">SB</strain>
    </source>
</reference>
<keyword evidence="2" id="KW-0472">Membrane</keyword>
<accession>Q2LXY2</accession>